<dbReference type="InterPro" id="IPR037264">
    <property type="entry name" value="TFIID_NTD2_sf"/>
</dbReference>
<dbReference type="PANTHER" id="PTHR19879">
    <property type="entry name" value="TRANSCRIPTION INITIATION FACTOR TFIID"/>
    <property type="match status" value="1"/>
</dbReference>
<evidence type="ECO:0000256" key="3">
    <source>
        <dbReference type="PROSITE-ProRule" id="PRU00221"/>
    </source>
</evidence>
<dbReference type="InterPro" id="IPR001680">
    <property type="entry name" value="WD40_rpt"/>
</dbReference>
<dbReference type="InterPro" id="IPR015943">
    <property type="entry name" value="WD40/YVTN_repeat-like_dom_sf"/>
</dbReference>
<dbReference type="STRING" id="1537102.L0B049"/>
<dbReference type="GO" id="GO:0061733">
    <property type="term" value="F:protein-lysine-acetyltransferase activity"/>
    <property type="evidence" value="ECO:0007669"/>
    <property type="project" value="UniProtKB-EC"/>
</dbReference>
<dbReference type="VEuPathDB" id="PiroplasmaDB:BEWA_002800"/>
<keyword evidence="3" id="KW-0853">WD repeat</keyword>
<feature type="repeat" description="WD" evidence="3">
    <location>
        <begin position="445"/>
        <end position="480"/>
    </location>
</feature>
<dbReference type="GO" id="GO:0006367">
    <property type="term" value="P:transcription initiation at RNA polymerase II promoter"/>
    <property type="evidence" value="ECO:0007669"/>
    <property type="project" value="TreeGrafter"/>
</dbReference>
<comment type="subcellular location">
    <subcellularLocation>
        <location evidence="1">Nucleus</location>
    </subcellularLocation>
</comment>
<dbReference type="SUPFAM" id="SSF50978">
    <property type="entry name" value="WD40 repeat-like"/>
    <property type="match status" value="1"/>
</dbReference>
<dbReference type="EMBL" id="CP001670">
    <property type="protein sequence ID" value="AFZ80873.1"/>
    <property type="molecule type" value="Genomic_DNA"/>
</dbReference>
<evidence type="ECO:0000256" key="2">
    <source>
        <dbReference type="ARBA" id="ARBA00023242"/>
    </source>
</evidence>
<evidence type="ECO:0000259" key="4">
    <source>
        <dbReference type="Pfam" id="PF04494"/>
    </source>
</evidence>
<accession>L0B049</accession>
<reference evidence="5 6" key="1">
    <citation type="journal article" date="2012" name="BMC Genomics">
        <title>Comparative genomic analysis and phylogenetic position of Theileria equi.</title>
        <authorList>
            <person name="Kappmeyer L.S."/>
            <person name="Thiagarajan M."/>
            <person name="Herndon D.R."/>
            <person name="Ramsay J.D."/>
            <person name="Caler E."/>
            <person name="Djikeng A."/>
            <person name="Gillespie J.J."/>
            <person name="Lau A.O."/>
            <person name="Roalson E.H."/>
            <person name="Silva J.C."/>
            <person name="Silva M.G."/>
            <person name="Suarez C.E."/>
            <person name="Ueti M.W."/>
            <person name="Nene V.M."/>
            <person name="Mealey R.H."/>
            <person name="Knowles D.P."/>
            <person name="Brayton K.A."/>
        </authorList>
    </citation>
    <scope>NUCLEOTIDE SEQUENCE [LARGE SCALE GENOMIC DNA]</scope>
    <source>
        <strain evidence="5 6">WA</strain>
    </source>
</reference>
<feature type="repeat" description="WD" evidence="3">
    <location>
        <begin position="361"/>
        <end position="402"/>
    </location>
</feature>
<dbReference type="GO" id="GO:0016251">
    <property type="term" value="F:RNA polymerase II general transcription initiation factor activity"/>
    <property type="evidence" value="ECO:0007669"/>
    <property type="project" value="TreeGrafter"/>
</dbReference>
<organism evidence="5 6">
    <name type="scientific">Theileria equi strain WA</name>
    <dbReference type="NCBI Taxonomy" id="1537102"/>
    <lineage>
        <taxon>Eukaryota</taxon>
        <taxon>Sar</taxon>
        <taxon>Alveolata</taxon>
        <taxon>Apicomplexa</taxon>
        <taxon>Aconoidasida</taxon>
        <taxon>Piroplasmida</taxon>
        <taxon>Theileriidae</taxon>
        <taxon>Theileria</taxon>
    </lineage>
</organism>
<dbReference type="PANTHER" id="PTHR19879:SF1">
    <property type="entry name" value="CANNONBALL-RELATED"/>
    <property type="match status" value="1"/>
</dbReference>
<dbReference type="InterPro" id="IPR036322">
    <property type="entry name" value="WD40_repeat_dom_sf"/>
</dbReference>
<dbReference type="Pfam" id="PF04494">
    <property type="entry name" value="TFIID_NTD2"/>
    <property type="match status" value="1"/>
</dbReference>
<proteinExistence type="predicted"/>
<dbReference type="Pfam" id="PF00400">
    <property type="entry name" value="WD40"/>
    <property type="match status" value="4"/>
</dbReference>
<feature type="domain" description="TFIID subunit TAF5 NTD2" evidence="4">
    <location>
        <begin position="4"/>
        <end position="127"/>
    </location>
</feature>
<dbReference type="EC" id="2.3.1.48" evidence="5"/>
<dbReference type="eggNOG" id="KOG0263">
    <property type="taxonomic scope" value="Eukaryota"/>
</dbReference>
<keyword evidence="2" id="KW-0539">Nucleus</keyword>
<dbReference type="KEGG" id="beq:BEWA_002800"/>
<keyword evidence="5" id="KW-0012">Acyltransferase</keyword>
<dbReference type="Gene3D" id="1.25.40.500">
    <property type="entry name" value="TFIID subunit TAF5, NTD2 domain"/>
    <property type="match status" value="1"/>
</dbReference>
<dbReference type="PROSITE" id="PS50294">
    <property type="entry name" value="WD_REPEATS_REGION"/>
    <property type="match status" value="1"/>
</dbReference>
<dbReference type="InterPro" id="IPR007582">
    <property type="entry name" value="TFIID_NTD2"/>
</dbReference>
<dbReference type="GO" id="GO:0005669">
    <property type="term" value="C:transcription factor TFIID complex"/>
    <property type="evidence" value="ECO:0007669"/>
    <property type="project" value="TreeGrafter"/>
</dbReference>
<dbReference type="RefSeq" id="XP_004830539.1">
    <property type="nucleotide sequence ID" value="XM_004830482.1"/>
</dbReference>
<evidence type="ECO:0000313" key="5">
    <source>
        <dbReference type="EMBL" id="AFZ80873.1"/>
    </source>
</evidence>
<gene>
    <name evidence="5" type="ORF">BEWA_002800</name>
</gene>
<dbReference type="AlphaFoldDB" id="L0B049"/>
<evidence type="ECO:0000256" key="1">
    <source>
        <dbReference type="ARBA" id="ARBA00004123"/>
    </source>
</evidence>
<dbReference type="PROSITE" id="PS50082">
    <property type="entry name" value="WD_REPEATS_2"/>
    <property type="match status" value="3"/>
</dbReference>
<dbReference type="SUPFAM" id="SSF160897">
    <property type="entry name" value="Taf5 N-terminal domain-like"/>
    <property type="match status" value="1"/>
</dbReference>
<protein>
    <submittedName>
        <fullName evidence="5">WD domain, G-beta repeat domain-containing protein</fullName>
        <ecNumber evidence="5">2.3.1.48</ecNumber>
    </submittedName>
</protein>
<dbReference type="OrthoDB" id="10266330at2759"/>
<name>L0B049_THEEQ</name>
<dbReference type="Proteomes" id="UP000031512">
    <property type="component" value="Chromosome 3"/>
</dbReference>
<sequence length="627" mass="69900">MYEYYTSQMRAMIDWALSSLNKSREELLDVCFVTYFELYVRLFRQSTKSGCQFILEFAPAFESKFGHFIDQIADFKRVDQLTTSPLFRLQHRNKKHLIVISKRAKRSLLSWIGYNQGSLIEHILQESVSFIDGEVLNRPDVHFFRTHFIKEYGLHPESVRKFNKPFLGLYVRDYDNEIKIDKVKTNLLIDPQSKHYVPLGLPGELHAEDPHSDFGHEAAETITGEVAHLEYFYNLVPLPRPGTDVHQYLRGLYHVQKEHRATGKAPTTLSYTFQNSFPSCCCSISSFDGRYASLGLNDGSVLLWDLVASESSNAFKDLSPVLGENIAGRSISRVTGSSASKFHASGEGDEMAAGGLDSMLMFGHDGPVSSLCFGEMGRVLLSGGVDGDVRLRTLGSSSTRAIYRGGGHAVLSLKYGPYGYYFSTCEADGSVRVWETDRSFPLRILRTSNGELSGTFFHPNSTLLGTPCSDGNVRIWDLRTSCCEIVLPVSEDGSQFDSLHFNELAFSKNGAMVASALKNIVQVFDLRTKRNLQTLLGHEDPIVSMDFNHGSSVLVAADAGAVSFWDVKGNRSFGDEDDKFDQFSEEGMITLTSAYKPTDSLLRQVCFTPENVLLTLGVSTITATDNM</sequence>
<feature type="repeat" description="WD" evidence="3">
    <location>
        <begin position="403"/>
        <end position="444"/>
    </location>
</feature>
<dbReference type="SMART" id="SM00320">
    <property type="entry name" value="WD40"/>
    <property type="match status" value="5"/>
</dbReference>
<keyword evidence="5" id="KW-0808">Transferase</keyword>
<keyword evidence="6" id="KW-1185">Reference proteome</keyword>
<evidence type="ECO:0000313" key="6">
    <source>
        <dbReference type="Proteomes" id="UP000031512"/>
    </source>
</evidence>
<dbReference type="Gene3D" id="2.130.10.10">
    <property type="entry name" value="YVTN repeat-like/Quinoprotein amine dehydrogenase"/>
    <property type="match status" value="2"/>
</dbReference>
<dbReference type="GeneID" id="15805553"/>